<dbReference type="Pfam" id="PF13516">
    <property type="entry name" value="LRR_6"/>
    <property type="match status" value="4"/>
</dbReference>
<keyword evidence="2" id="KW-0433">Leucine-rich repeat</keyword>
<feature type="compositionally biased region" description="Acidic residues" evidence="4">
    <location>
        <begin position="1235"/>
        <end position="1251"/>
    </location>
</feature>
<protein>
    <submittedName>
        <fullName evidence="5">Leucine Rich repeat</fullName>
    </submittedName>
</protein>
<feature type="compositionally biased region" description="Low complexity" evidence="4">
    <location>
        <begin position="682"/>
        <end position="693"/>
    </location>
</feature>
<feature type="compositionally biased region" description="Low complexity" evidence="4">
    <location>
        <begin position="658"/>
        <end position="669"/>
    </location>
</feature>
<keyword evidence="3" id="KW-0677">Repeat</keyword>
<dbReference type="GO" id="GO:0031267">
    <property type="term" value="F:small GTPase binding"/>
    <property type="evidence" value="ECO:0007669"/>
    <property type="project" value="TreeGrafter"/>
</dbReference>
<evidence type="ECO:0000256" key="1">
    <source>
        <dbReference type="ARBA" id="ARBA00022468"/>
    </source>
</evidence>
<feature type="compositionally biased region" description="Low complexity" evidence="4">
    <location>
        <begin position="723"/>
        <end position="742"/>
    </location>
</feature>
<feature type="region of interest" description="Disordered" evidence="4">
    <location>
        <begin position="653"/>
        <end position="709"/>
    </location>
</feature>
<dbReference type="SUPFAM" id="SSF89009">
    <property type="entry name" value="GAT-like domain"/>
    <property type="match status" value="1"/>
</dbReference>
<dbReference type="InterPro" id="IPR027038">
    <property type="entry name" value="RanGap"/>
</dbReference>
<feature type="compositionally biased region" description="Pro residues" evidence="4">
    <location>
        <begin position="743"/>
        <end position="755"/>
    </location>
</feature>
<dbReference type="InterPro" id="IPR032675">
    <property type="entry name" value="LRR_dom_sf"/>
</dbReference>
<proteinExistence type="predicted"/>
<comment type="caution">
    <text evidence="5">The sequence shown here is derived from an EMBL/GenBank/DDBJ whole genome shotgun (WGS) entry which is preliminary data.</text>
</comment>
<dbReference type="SUPFAM" id="SSF52047">
    <property type="entry name" value="RNI-like"/>
    <property type="match status" value="2"/>
</dbReference>
<dbReference type="InterPro" id="IPR001611">
    <property type="entry name" value="Leu-rich_rpt"/>
</dbReference>
<feature type="compositionally biased region" description="Basic and acidic residues" evidence="4">
    <location>
        <begin position="1217"/>
        <end position="1234"/>
    </location>
</feature>
<dbReference type="PROSITE" id="PS51450">
    <property type="entry name" value="LRR"/>
    <property type="match status" value="1"/>
</dbReference>
<feature type="compositionally biased region" description="Polar residues" evidence="4">
    <location>
        <begin position="670"/>
        <end position="679"/>
    </location>
</feature>
<feature type="region of interest" description="Disordered" evidence="4">
    <location>
        <begin position="721"/>
        <end position="796"/>
    </location>
</feature>
<dbReference type="GO" id="GO:0005096">
    <property type="term" value="F:GTPase activator activity"/>
    <property type="evidence" value="ECO:0007669"/>
    <property type="project" value="UniProtKB-KW"/>
</dbReference>
<dbReference type="PANTHER" id="PTHR24113">
    <property type="entry name" value="RAN GTPASE-ACTIVATING PROTEIN 1"/>
    <property type="match status" value="1"/>
</dbReference>
<dbReference type="GO" id="GO:0048471">
    <property type="term" value="C:perinuclear region of cytoplasm"/>
    <property type="evidence" value="ECO:0007669"/>
    <property type="project" value="TreeGrafter"/>
</dbReference>
<feature type="compositionally biased region" description="Acidic residues" evidence="4">
    <location>
        <begin position="1146"/>
        <end position="1162"/>
    </location>
</feature>
<feature type="compositionally biased region" description="Low complexity" evidence="4">
    <location>
        <begin position="317"/>
        <end position="358"/>
    </location>
</feature>
<dbReference type="Proteomes" id="UP000650582">
    <property type="component" value="Unassembled WGS sequence"/>
</dbReference>
<keyword evidence="1" id="KW-0343">GTPase activation</keyword>
<feature type="compositionally biased region" description="Polar residues" evidence="4">
    <location>
        <begin position="501"/>
        <end position="531"/>
    </location>
</feature>
<dbReference type="GO" id="GO:0005829">
    <property type="term" value="C:cytosol"/>
    <property type="evidence" value="ECO:0007669"/>
    <property type="project" value="TreeGrafter"/>
</dbReference>
<feature type="compositionally biased region" description="Pro residues" evidence="4">
    <location>
        <begin position="619"/>
        <end position="634"/>
    </location>
</feature>
<dbReference type="GO" id="GO:0005634">
    <property type="term" value="C:nucleus"/>
    <property type="evidence" value="ECO:0007669"/>
    <property type="project" value="TreeGrafter"/>
</dbReference>
<dbReference type="SMART" id="SM00368">
    <property type="entry name" value="LRR_RI"/>
    <property type="match status" value="6"/>
</dbReference>
<feature type="region of interest" description="Disordered" evidence="4">
    <location>
        <begin position="284"/>
        <end position="364"/>
    </location>
</feature>
<evidence type="ECO:0000256" key="4">
    <source>
        <dbReference type="SAM" id="MobiDB-lite"/>
    </source>
</evidence>
<gene>
    <name evidence="5" type="ORF">RHS04_00218</name>
</gene>
<evidence type="ECO:0000256" key="2">
    <source>
        <dbReference type="ARBA" id="ARBA00022614"/>
    </source>
</evidence>
<feature type="compositionally biased region" description="Polar residues" evidence="4">
    <location>
        <begin position="759"/>
        <end position="785"/>
    </location>
</feature>
<dbReference type="Gene3D" id="3.80.10.10">
    <property type="entry name" value="Ribonuclease Inhibitor"/>
    <property type="match status" value="3"/>
</dbReference>
<dbReference type="EMBL" id="JACYCC010000010">
    <property type="protein sequence ID" value="KAF8686280.1"/>
    <property type="molecule type" value="Genomic_DNA"/>
</dbReference>
<dbReference type="GO" id="GO:0006913">
    <property type="term" value="P:nucleocytoplasmic transport"/>
    <property type="evidence" value="ECO:0007669"/>
    <property type="project" value="TreeGrafter"/>
</dbReference>
<evidence type="ECO:0000313" key="5">
    <source>
        <dbReference type="EMBL" id="KAF8686280.1"/>
    </source>
</evidence>
<feature type="region of interest" description="Disordered" evidence="4">
    <location>
        <begin position="1137"/>
        <end position="1174"/>
    </location>
</feature>
<sequence length="1251" mass="131555">MSQTKKGILKRPPPAPKPFFSFTRDVLSISRLLGPGTTQPLNADGELVLKRAHFIVPDIRVVYPISSDTAPSSTTQSEARLEIDAAERLRRETEQQQAWTAARVEALYRDICKIRDERVDPTIAAQIRAGIAAPKVLDLSRMRMTFDVASALADLLALDWGLQRLILSGCDLDDLTLKPILHAILIPDSLAHLALANNKRLRFSAFKMISTFLGKAHALEFIDLSMNVMDKRAVEAILAVLPPAPPAPPPPAATPRMSRTPSIASIDSAASAIQFSNPFDGSAAVRPTIDTSVPRRVRDPTRYPESPGAGPSSPRLSVSTSPRGSVSSPRGSVSGVIPPLESPTSGGTTTPRPGSPVSADKNKKTRRAWMGIKFDECALKGPGLEAFGETSKFIANSFSHRVPHAIRTSQIQTVSLRGNKIGSAGAVAIALMIKDYPDQGTGPGGTGALALPGAVGRASVGEQTLGLGFGLGSQSQTPLSSAPPSPRPPRSLSTPAATGPTGHNQDSLNHTESANNRPNVTSQSSLTTISTFKERDITSSPPTGSEGLANGSDRQEKLATSSTKPPPPVIAPKPVGLQARLAGAVAAGSAKPTPALPSAVPDSRANHPPQALALSAKPIAPPPRHPAVQPPPVVPGTNYTTYVPRIRRAAAGVSNNVSSQPSSGTGTPSDQQGSGSPAKSMTGLPGITPGGPTVQTSTGTGSGMIPVTYTPRQTPLAVRLQNAARAAASQPSSQAPRGGAPPLTRPNIPPRPAVPSPVTMITSSSLGGVTTRLPSNPPANVSTALSAGPAPGTTGSRTSAALMDIVRSMEGVPKLGCLTLLDLRSNDVRGGVSYIAQVLKRNRTLRTLNLSDNRIEVQGLVQLAEALKYNSTLASLDLSNNPCSSPSLEGIHVMRNALTLNTTLRHLSLSSTGLTSQGAIALAEFIPDFPSLQHLDLTSNSLDVAGVLALSVGLKVNYELRCLDLSISPGEEEMARLCREILKICLRNTERAQATEEARAGKLVEGIMSPVLEDTASAVWEPIEHSTLARDAQVNINATAAAGVDPAGRIGVWKMSPTEVMSAARSCADDFSREEWGEELLKRAKEVRSVLVEMIRTEKDEAVLGQMLALNDGLVRLLASTPGPTVGLGLDIHGEVSAEQTKEEELGNIEDVGGEGDGDGDGETSPAENLSRSWVAEEGEILRKSRVLLSPNELESESGADSEALRQELLEAQVERAPARVVEEVEELPMRPEPEPEPEPESEETTEGPKV</sequence>
<name>A0A8H7HI20_9AGAM</name>
<feature type="region of interest" description="Disordered" evidence="4">
    <location>
        <begin position="1217"/>
        <end position="1251"/>
    </location>
</feature>
<feature type="region of interest" description="Disordered" evidence="4">
    <location>
        <begin position="586"/>
        <end position="635"/>
    </location>
</feature>
<organism evidence="5 6">
    <name type="scientific">Rhizoctonia solani</name>
    <dbReference type="NCBI Taxonomy" id="456999"/>
    <lineage>
        <taxon>Eukaryota</taxon>
        <taxon>Fungi</taxon>
        <taxon>Dikarya</taxon>
        <taxon>Basidiomycota</taxon>
        <taxon>Agaricomycotina</taxon>
        <taxon>Agaricomycetes</taxon>
        <taxon>Cantharellales</taxon>
        <taxon>Ceratobasidiaceae</taxon>
        <taxon>Rhizoctonia</taxon>
    </lineage>
</organism>
<evidence type="ECO:0000313" key="6">
    <source>
        <dbReference type="Proteomes" id="UP000650582"/>
    </source>
</evidence>
<dbReference type="AlphaFoldDB" id="A0A8H7HI20"/>
<dbReference type="PANTHER" id="PTHR24113:SF12">
    <property type="entry name" value="RAN GTPASE-ACTIVATING PROTEIN 1"/>
    <property type="match status" value="1"/>
</dbReference>
<evidence type="ECO:0000256" key="3">
    <source>
        <dbReference type="ARBA" id="ARBA00022737"/>
    </source>
</evidence>
<reference evidence="5" key="1">
    <citation type="submission" date="2020-09" db="EMBL/GenBank/DDBJ databases">
        <title>Comparative genome analyses of four rice-infecting Rhizoctonia solani isolates reveal extensive enrichment of homogalacturonan modification genes.</title>
        <authorList>
            <person name="Lee D.-Y."/>
            <person name="Jeon J."/>
            <person name="Kim K.-T."/>
            <person name="Cheong K."/>
            <person name="Song H."/>
            <person name="Choi G."/>
            <person name="Ko J."/>
            <person name="Opiyo S.O."/>
            <person name="Zuo S."/>
            <person name="Madhav S."/>
            <person name="Lee Y.-H."/>
            <person name="Wang G.-L."/>
        </authorList>
    </citation>
    <scope>NUCLEOTIDE SEQUENCE</scope>
    <source>
        <strain evidence="5">AG1-IA YN-7</strain>
    </source>
</reference>
<feature type="region of interest" description="Disordered" evidence="4">
    <location>
        <begin position="466"/>
        <end position="573"/>
    </location>
</feature>
<accession>A0A8H7HI20</accession>